<dbReference type="EMBL" id="BK014830">
    <property type="protein sequence ID" value="DAD77667.1"/>
    <property type="molecule type" value="Genomic_DNA"/>
</dbReference>
<name>A0A8S5M6M1_9CAUD</name>
<keyword evidence="1" id="KW-0812">Transmembrane</keyword>
<evidence type="ECO:0000256" key="1">
    <source>
        <dbReference type="SAM" id="Phobius"/>
    </source>
</evidence>
<feature type="transmembrane region" description="Helical" evidence="1">
    <location>
        <begin position="6"/>
        <end position="27"/>
    </location>
</feature>
<keyword evidence="1" id="KW-1133">Transmembrane helix</keyword>
<sequence>MDLHNFLYLLFILVWVLGLSWACIVAFRANRKGKDE</sequence>
<organism evidence="2">
    <name type="scientific">Siphoviridae sp. ctPi453</name>
    <dbReference type="NCBI Taxonomy" id="2826324"/>
    <lineage>
        <taxon>Viruses</taxon>
        <taxon>Duplodnaviria</taxon>
        <taxon>Heunggongvirae</taxon>
        <taxon>Uroviricota</taxon>
        <taxon>Caudoviricetes</taxon>
    </lineage>
</organism>
<evidence type="ECO:0000313" key="2">
    <source>
        <dbReference type="EMBL" id="DAD77667.1"/>
    </source>
</evidence>
<protein>
    <submittedName>
        <fullName evidence="2">Uncharacterized protein</fullName>
    </submittedName>
</protein>
<accession>A0A8S5M6M1</accession>
<proteinExistence type="predicted"/>
<keyword evidence="1" id="KW-0472">Membrane</keyword>
<reference evidence="2" key="1">
    <citation type="journal article" date="2021" name="Proc. Natl. Acad. Sci. U.S.A.">
        <title>A Catalog of Tens of Thousands of Viruses from Human Metagenomes Reveals Hidden Associations with Chronic Diseases.</title>
        <authorList>
            <person name="Tisza M.J."/>
            <person name="Buck C.B."/>
        </authorList>
    </citation>
    <scope>NUCLEOTIDE SEQUENCE</scope>
    <source>
        <strain evidence="2">CtPi453</strain>
    </source>
</reference>